<name>A0AAD7Z9A0_DIPPU</name>
<accession>A0AAD7Z9A0</accession>
<dbReference type="AlphaFoldDB" id="A0AAD7Z9A0"/>
<sequence length="87" mass="10046">FTTPCLGSHRTLTMTMTLVDSSFCRDVTLVALFVVQVSHIVLKQSWKVCPSHLYDVEIVEGIMSLQLLSMCYRGERPIHNFKFYKFT</sequence>
<dbReference type="EMBL" id="JASPKZ010009790">
    <property type="protein sequence ID" value="KAJ9576439.1"/>
    <property type="molecule type" value="Genomic_DNA"/>
</dbReference>
<keyword evidence="2" id="KW-1185">Reference proteome</keyword>
<feature type="non-terminal residue" evidence="1">
    <location>
        <position position="1"/>
    </location>
</feature>
<protein>
    <submittedName>
        <fullName evidence="1">Uncharacterized protein</fullName>
    </submittedName>
</protein>
<reference evidence="1" key="1">
    <citation type="journal article" date="2023" name="IScience">
        <title>Live-bearing cockroach genome reveals convergent evolutionary mechanisms linked to viviparity in insects and beyond.</title>
        <authorList>
            <person name="Fouks B."/>
            <person name="Harrison M.C."/>
            <person name="Mikhailova A.A."/>
            <person name="Marchal E."/>
            <person name="English S."/>
            <person name="Carruthers M."/>
            <person name="Jennings E.C."/>
            <person name="Chiamaka E.L."/>
            <person name="Frigard R.A."/>
            <person name="Pippel M."/>
            <person name="Attardo G.M."/>
            <person name="Benoit J.B."/>
            <person name="Bornberg-Bauer E."/>
            <person name="Tobe S.S."/>
        </authorList>
    </citation>
    <scope>NUCLEOTIDE SEQUENCE</scope>
    <source>
        <strain evidence="1">Stay&amp;Tobe</strain>
    </source>
</reference>
<feature type="non-terminal residue" evidence="1">
    <location>
        <position position="87"/>
    </location>
</feature>
<evidence type="ECO:0000313" key="1">
    <source>
        <dbReference type="EMBL" id="KAJ9576439.1"/>
    </source>
</evidence>
<reference evidence="1" key="2">
    <citation type="submission" date="2023-05" db="EMBL/GenBank/DDBJ databases">
        <authorList>
            <person name="Fouks B."/>
        </authorList>
    </citation>
    <scope>NUCLEOTIDE SEQUENCE</scope>
    <source>
        <strain evidence="1">Stay&amp;Tobe</strain>
        <tissue evidence="1">Testes</tissue>
    </source>
</reference>
<comment type="caution">
    <text evidence="1">The sequence shown here is derived from an EMBL/GenBank/DDBJ whole genome shotgun (WGS) entry which is preliminary data.</text>
</comment>
<evidence type="ECO:0000313" key="2">
    <source>
        <dbReference type="Proteomes" id="UP001233999"/>
    </source>
</evidence>
<organism evidence="1 2">
    <name type="scientific">Diploptera punctata</name>
    <name type="common">Pacific beetle cockroach</name>
    <dbReference type="NCBI Taxonomy" id="6984"/>
    <lineage>
        <taxon>Eukaryota</taxon>
        <taxon>Metazoa</taxon>
        <taxon>Ecdysozoa</taxon>
        <taxon>Arthropoda</taxon>
        <taxon>Hexapoda</taxon>
        <taxon>Insecta</taxon>
        <taxon>Pterygota</taxon>
        <taxon>Neoptera</taxon>
        <taxon>Polyneoptera</taxon>
        <taxon>Dictyoptera</taxon>
        <taxon>Blattodea</taxon>
        <taxon>Blaberoidea</taxon>
        <taxon>Blaberidae</taxon>
        <taxon>Diplopterinae</taxon>
        <taxon>Diploptera</taxon>
    </lineage>
</organism>
<dbReference type="Proteomes" id="UP001233999">
    <property type="component" value="Unassembled WGS sequence"/>
</dbReference>
<proteinExistence type="predicted"/>
<gene>
    <name evidence="1" type="ORF">L9F63_006652</name>
</gene>